<dbReference type="PANTHER" id="PTHR43451">
    <property type="entry name" value="ACETYLTRANSFERASE (GNAT) FAMILY PROTEIN"/>
    <property type="match status" value="1"/>
</dbReference>
<dbReference type="Proteomes" id="UP000318081">
    <property type="component" value="Chromosome"/>
</dbReference>
<dbReference type="InterPro" id="IPR000182">
    <property type="entry name" value="GNAT_dom"/>
</dbReference>
<keyword evidence="3" id="KW-1185">Reference proteome</keyword>
<keyword evidence="2" id="KW-0808">Transferase</keyword>
<dbReference type="Gene3D" id="3.40.630.30">
    <property type="match status" value="1"/>
</dbReference>
<evidence type="ECO:0000259" key="1">
    <source>
        <dbReference type="PROSITE" id="PS51186"/>
    </source>
</evidence>
<keyword evidence="2" id="KW-0012">Acyltransferase</keyword>
<dbReference type="CDD" id="cd04301">
    <property type="entry name" value="NAT_SF"/>
    <property type="match status" value="1"/>
</dbReference>
<dbReference type="EMBL" id="CP036432">
    <property type="protein sequence ID" value="QDV85182.1"/>
    <property type="molecule type" value="Genomic_DNA"/>
</dbReference>
<sequence length="184" mass="20986">MPSATTPKLRPFRAEDAEACLALFRDCVHRVNSRDYTRAQIDAWAPRTIDLEAWRCRFDDRLAYVAVEGDRIVGFTDMTRAGHLDRLFVSADHQGRGIARRLVERLLSDAADHSIDEITTEASITARPFFERMGFSVVREQTVECHGVQLTNYRMRRSMQADAKDLATESARKVIRVASARRKS</sequence>
<reference evidence="2 3" key="1">
    <citation type="submission" date="2019-02" db="EMBL/GenBank/DDBJ databases">
        <title>Deep-cultivation of Planctomycetes and their phenomic and genomic characterization uncovers novel biology.</title>
        <authorList>
            <person name="Wiegand S."/>
            <person name="Jogler M."/>
            <person name="Boedeker C."/>
            <person name="Pinto D."/>
            <person name="Vollmers J."/>
            <person name="Rivas-Marin E."/>
            <person name="Kohn T."/>
            <person name="Peeters S.H."/>
            <person name="Heuer A."/>
            <person name="Rast P."/>
            <person name="Oberbeckmann S."/>
            <person name="Bunk B."/>
            <person name="Jeske O."/>
            <person name="Meyerdierks A."/>
            <person name="Storesund J.E."/>
            <person name="Kallscheuer N."/>
            <person name="Luecker S."/>
            <person name="Lage O.M."/>
            <person name="Pohl T."/>
            <person name="Merkel B.J."/>
            <person name="Hornburger P."/>
            <person name="Mueller R.-W."/>
            <person name="Bruemmer F."/>
            <person name="Labrenz M."/>
            <person name="Spormann A.M."/>
            <person name="Op den Camp H."/>
            <person name="Overmann J."/>
            <person name="Amann R."/>
            <person name="Jetten M.S.M."/>
            <person name="Mascher T."/>
            <person name="Medema M.H."/>
            <person name="Devos D.P."/>
            <person name="Kaster A.-K."/>
            <person name="Ovreas L."/>
            <person name="Rohde M."/>
            <person name="Galperin M.Y."/>
            <person name="Jogler C."/>
        </authorList>
    </citation>
    <scope>NUCLEOTIDE SEQUENCE [LARGE SCALE GENOMIC DNA]</scope>
    <source>
        <strain evidence="2 3">TBK1r</strain>
    </source>
</reference>
<feature type="domain" description="N-acetyltransferase" evidence="1">
    <location>
        <begin position="7"/>
        <end position="160"/>
    </location>
</feature>
<name>A0ABX5XTW9_9BACT</name>
<protein>
    <submittedName>
        <fullName evidence="2">N-acetyltransferase YafP</fullName>
        <ecNumber evidence="2">2.3.1.-</ecNumber>
    </submittedName>
</protein>
<dbReference type="SUPFAM" id="SSF55729">
    <property type="entry name" value="Acyl-CoA N-acyltransferases (Nat)"/>
    <property type="match status" value="1"/>
</dbReference>
<proteinExistence type="predicted"/>
<organism evidence="2 3">
    <name type="scientific">Stieleria magnilauensis</name>
    <dbReference type="NCBI Taxonomy" id="2527963"/>
    <lineage>
        <taxon>Bacteria</taxon>
        <taxon>Pseudomonadati</taxon>
        <taxon>Planctomycetota</taxon>
        <taxon>Planctomycetia</taxon>
        <taxon>Pirellulales</taxon>
        <taxon>Pirellulaceae</taxon>
        <taxon>Stieleria</taxon>
    </lineage>
</organism>
<dbReference type="InterPro" id="IPR016181">
    <property type="entry name" value="Acyl_CoA_acyltransferase"/>
</dbReference>
<dbReference type="PANTHER" id="PTHR43451:SF1">
    <property type="entry name" value="ACETYLTRANSFERASE"/>
    <property type="match status" value="1"/>
</dbReference>
<dbReference type="Pfam" id="PF13673">
    <property type="entry name" value="Acetyltransf_10"/>
    <property type="match status" value="1"/>
</dbReference>
<dbReference type="RefSeq" id="WP_145214503.1">
    <property type="nucleotide sequence ID" value="NZ_CP036432.1"/>
</dbReference>
<gene>
    <name evidence="2" type="primary">yafP</name>
    <name evidence="2" type="ORF">TBK1r_41360</name>
</gene>
<evidence type="ECO:0000313" key="2">
    <source>
        <dbReference type="EMBL" id="QDV85182.1"/>
    </source>
</evidence>
<dbReference type="EC" id="2.3.1.-" evidence="2"/>
<dbReference type="InterPro" id="IPR052564">
    <property type="entry name" value="N-acetyltrans/Recomb-assoc"/>
</dbReference>
<dbReference type="PROSITE" id="PS51186">
    <property type="entry name" value="GNAT"/>
    <property type="match status" value="1"/>
</dbReference>
<dbReference type="GO" id="GO:0016746">
    <property type="term" value="F:acyltransferase activity"/>
    <property type="evidence" value="ECO:0007669"/>
    <property type="project" value="UniProtKB-KW"/>
</dbReference>
<accession>A0ABX5XTW9</accession>
<evidence type="ECO:0000313" key="3">
    <source>
        <dbReference type="Proteomes" id="UP000318081"/>
    </source>
</evidence>